<evidence type="ECO:0000256" key="1">
    <source>
        <dbReference type="SAM" id="MobiDB-lite"/>
    </source>
</evidence>
<gene>
    <name evidence="3" type="ORF">DZF98_01470</name>
</gene>
<feature type="transmembrane region" description="Helical" evidence="2">
    <location>
        <begin position="55"/>
        <end position="75"/>
    </location>
</feature>
<accession>A0ABX9NDE5</accession>
<name>A0ABX9NDE5_9MICO</name>
<feature type="compositionally biased region" description="Basic and acidic residues" evidence="1">
    <location>
        <begin position="1"/>
        <end position="13"/>
    </location>
</feature>
<protein>
    <submittedName>
        <fullName evidence="3">Uncharacterized protein</fullName>
    </submittedName>
</protein>
<evidence type="ECO:0000313" key="4">
    <source>
        <dbReference type="Proteomes" id="UP000265355"/>
    </source>
</evidence>
<evidence type="ECO:0000256" key="2">
    <source>
        <dbReference type="SAM" id="Phobius"/>
    </source>
</evidence>
<keyword evidence="2" id="KW-0472">Membrane</keyword>
<reference evidence="3 4" key="1">
    <citation type="submission" date="2018-08" db="EMBL/GenBank/DDBJ databases">
        <title>Genome Sequence of Clavibacter michiganensis Subspecies type strains, and the Atypical Peach-Colored Strains Isolated from Tomato.</title>
        <authorList>
            <person name="Osdaghi E."/>
            <person name="Portier P."/>
            <person name="Briand M."/>
            <person name="Jacques M.-A."/>
        </authorList>
    </citation>
    <scope>NUCLEOTIDE SEQUENCE [LARGE SCALE GENOMIC DNA]</scope>
    <source>
        <strain evidence="3 4">CFBP 8216</strain>
    </source>
</reference>
<proteinExistence type="predicted"/>
<keyword evidence="4" id="KW-1185">Reference proteome</keyword>
<keyword evidence="2" id="KW-0812">Transmembrane</keyword>
<dbReference type="Proteomes" id="UP000265355">
    <property type="component" value="Unassembled WGS sequence"/>
</dbReference>
<sequence length="264" mass="27524">MRDPVFDAVERAGGDPPPATEGALDRGRALLIARADEEEATGNPIPPARWTRRRALGMGLAASAAAVAVAGAALVGRRSRGRAPTAAPPDGDAPFDVEIARDAFDHGEIDYDAFADTTAMAAASDAVVVGTVFRVRDARVPPPGDTAGVRWDTVLVELRVDRVASGTARWQVDGRILLEIQRPGATLEEQRSALPADTRIVAYIDAAQDFLDVPGDAVAFYRPVGIQAVTVQGADGGRLVRPLLGQTADADLDAALPGGTAIGY</sequence>
<comment type="caution">
    <text evidence="3">The sequence shown here is derived from an EMBL/GenBank/DDBJ whole genome shotgun (WGS) entry which is preliminary data.</text>
</comment>
<feature type="region of interest" description="Disordered" evidence="1">
    <location>
        <begin position="1"/>
        <end position="23"/>
    </location>
</feature>
<dbReference type="RefSeq" id="WP_104236787.1">
    <property type="nucleotide sequence ID" value="NZ_CP040792.1"/>
</dbReference>
<organism evidence="3 4">
    <name type="scientific">Clavibacter californiensis</name>
    <dbReference type="NCBI Taxonomy" id="1401995"/>
    <lineage>
        <taxon>Bacteria</taxon>
        <taxon>Bacillati</taxon>
        <taxon>Actinomycetota</taxon>
        <taxon>Actinomycetes</taxon>
        <taxon>Micrococcales</taxon>
        <taxon>Microbacteriaceae</taxon>
        <taxon>Clavibacter</taxon>
    </lineage>
</organism>
<evidence type="ECO:0000313" key="3">
    <source>
        <dbReference type="EMBL" id="RII94473.1"/>
    </source>
</evidence>
<keyword evidence="2" id="KW-1133">Transmembrane helix</keyword>
<dbReference type="EMBL" id="QWEE01000008">
    <property type="protein sequence ID" value="RII94473.1"/>
    <property type="molecule type" value="Genomic_DNA"/>
</dbReference>